<dbReference type="PANTHER" id="PTHR42715">
    <property type="entry name" value="BETA-GLUCOSIDASE"/>
    <property type="match status" value="1"/>
</dbReference>
<accession>A0A4U9VUZ3</accession>
<dbReference type="Gene3D" id="2.60.40.10">
    <property type="entry name" value="Immunoglobulins"/>
    <property type="match status" value="1"/>
</dbReference>
<keyword evidence="2 4" id="KW-0378">Hydrolase</keyword>
<dbReference type="InterPro" id="IPR050288">
    <property type="entry name" value="Cellulose_deg_GH3"/>
</dbReference>
<dbReference type="InterPro" id="IPR026891">
    <property type="entry name" value="Fn3-like"/>
</dbReference>
<evidence type="ECO:0000313" key="4">
    <source>
        <dbReference type="EMBL" id="VTR50443.1"/>
    </source>
</evidence>
<dbReference type="EC" id="3.2.1.21" evidence="4"/>
<dbReference type="EMBL" id="CABEEZ010000122">
    <property type="protein sequence ID" value="VTR50443.1"/>
    <property type="molecule type" value="Genomic_DNA"/>
</dbReference>
<dbReference type="InterPro" id="IPR013783">
    <property type="entry name" value="Ig-like_fold"/>
</dbReference>
<organism evidence="4">
    <name type="scientific">Serratia fonticola</name>
    <dbReference type="NCBI Taxonomy" id="47917"/>
    <lineage>
        <taxon>Bacteria</taxon>
        <taxon>Pseudomonadati</taxon>
        <taxon>Pseudomonadota</taxon>
        <taxon>Gammaproteobacteria</taxon>
        <taxon>Enterobacterales</taxon>
        <taxon>Yersiniaceae</taxon>
        <taxon>Serratia</taxon>
    </lineage>
</organism>
<feature type="domain" description="Fibronectin type III-like" evidence="3">
    <location>
        <begin position="11"/>
        <end position="81"/>
    </location>
</feature>
<dbReference type="AlphaFoldDB" id="A0A4U9VUZ3"/>
<dbReference type="SMART" id="SM01217">
    <property type="entry name" value="Fn3_like"/>
    <property type="match status" value="1"/>
</dbReference>
<comment type="similarity">
    <text evidence="1">Belongs to the glycosyl hydrolase 3 family.</text>
</comment>
<evidence type="ECO:0000259" key="3">
    <source>
        <dbReference type="SMART" id="SM01217"/>
    </source>
</evidence>
<gene>
    <name evidence="4" type="primary">bglB_5</name>
    <name evidence="4" type="ORF">NCTC12965_05976</name>
</gene>
<dbReference type="PANTHER" id="PTHR42715:SF10">
    <property type="entry name" value="BETA-GLUCOSIDASE"/>
    <property type="match status" value="1"/>
</dbReference>
<reference evidence="4" key="1">
    <citation type="submission" date="2019-05" db="EMBL/GenBank/DDBJ databases">
        <authorList>
            <consortium name="Pathogen Informatics"/>
        </authorList>
    </citation>
    <scope>NUCLEOTIDE SEQUENCE [LARGE SCALE GENOMIC DNA]</scope>
    <source>
        <strain evidence="4">NCTC12965</strain>
    </source>
</reference>
<sequence length="177" mass="19453">MTNRGDRAGKEIVQLYLTAPRGDLAREVLALKAFAKVHLEAGESKTVTMTLEWQDFACFHPGMADWVVDPGEYQLHVARSSRDIALSTVVKLCATPYYLPLKADNSLQQLIATPPAFDRVVKLLVSKNGLPEALMREKLIAIAPDLFCGLFIALTEFLAIDITQQELEAALAEPATV</sequence>
<protein>
    <submittedName>
        <fullName evidence="4">Thermostable beta-glucosidase B</fullName>
        <ecNumber evidence="4">3.2.1.21</ecNumber>
    </submittedName>
</protein>
<evidence type="ECO:0000256" key="1">
    <source>
        <dbReference type="ARBA" id="ARBA00005336"/>
    </source>
</evidence>
<dbReference type="Pfam" id="PF14310">
    <property type="entry name" value="Fn3-like"/>
    <property type="match status" value="1"/>
</dbReference>
<proteinExistence type="inferred from homology"/>
<dbReference type="GO" id="GO:0008422">
    <property type="term" value="F:beta-glucosidase activity"/>
    <property type="evidence" value="ECO:0007669"/>
    <property type="project" value="UniProtKB-EC"/>
</dbReference>
<keyword evidence="4" id="KW-0326">Glycosidase</keyword>
<name>A0A4U9VUZ3_SERFO</name>
<evidence type="ECO:0000256" key="2">
    <source>
        <dbReference type="ARBA" id="ARBA00022801"/>
    </source>
</evidence>